<dbReference type="GO" id="GO:0004190">
    <property type="term" value="F:aspartic-type endopeptidase activity"/>
    <property type="evidence" value="ECO:0007669"/>
    <property type="project" value="UniProtKB-KW"/>
</dbReference>
<feature type="active site" evidence="11">
    <location>
        <position position="163"/>
    </location>
</feature>
<organism evidence="15 16">
    <name type="scientific">Chloropicon primus</name>
    <dbReference type="NCBI Taxonomy" id="1764295"/>
    <lineage>
        <taxon>Eukaryota</taxon>
        <taxon>Viridiplantae</taxon>
        <taxon>Chlorophyta</taxon>
        <taxon>Chloropicophyceae</taxon>
        <taxon>Chloropicales</taxon>
        <taxon>Chloropicaceae</taxon>
        <taxon>Chloropicon</taxon>
    </lineage>
</organism>
<dbReference type="PANTHER" id="PTHR13683:SF375">
    <property type="entry name" value="PEPTIDASE A1 DOMAIN-CONTAINING PROTEIN"/>
    <property type="match status" value="1"/>
</dbReference>
<reference evidence="15 16" key="1">
    <citation type="submission" date="2018-07" db="EMBL/GenBank/DDBJ databases">
        <title>The complete nuclear genome of the prasinophyte Chloropicon primus (CCMP1205).</title>
        <authorList>
            <person name="Pombert J.-F."/>
            <person name="Otis C."/>
            <person name="Turmel M."/>
            <person name="Lemieux C."/>
        </authorList>
    </citation>
    <scope>NUCLEOTIDE SEQUENCE [LARGE SCALE GENOMIC DNA]</scope>
    <source>
        <strain evidence="15 16">CCMP1205</strain>
    </source>
</reference>
<gene>
    <name evidence="15" type="ORF">A3770_14p71100</name>
    <name evidence="14" type="ORF">CPRI1469_LOCUS4219</name>
</gene>
<evidence type="ECO:0000256" key="1">
    <source>
        <dbReference type="ARBA" id="ARBA00007447"/>
    </source>
</evidence>
<dbReference type="InterPro" id="IPR033121">
    <property type="entry name" value="PEPTIDASE_A1"/>
</dbReference>
<name>A0A5B8MYC1_9CHLO</name>
<accession>A0A5B8MYC1</accession>
<comment type="subcellular location">
    <subcellularLocation>
        <location evidence="10">Endomembrane system</location>
        <topology evidence="10">Single-pass type I membrane protein</topology>
    </subcellularLocation>
</comment>
<dbReference type="OrthoDB" id="2747330at2759"/>
<dbReference type="PRINTS" id="PR00792">
    <property type="entry name" value="PEPSIN"/>
</dbReference>
<keyword evidence="2 12" id="KW-0645">Protease</keyword>
<feature type="active site" evidence="11">
    <location>
        <position position="385"/>
    </location>
</feature>
<evidence type="ECO:0000256" key="2">
    <source>
        <dbReference type="ARBA" id="ARBA00022670"/>
    </source>
</evidence>
<dbReference type="Gene3D" id="2.40.70.10">
    <property type="entry name" value="Acid Proteases"/>
    <property type="match status" value="2"/>
</dbReference>
<evidence type="ECO:0000256" key="7">
    <source>
        <dbReference type="ARBA" id="ARBA00022989"/>
    </source>
</evidence>
<evidence type="ECO:0000256" key="8">
    <source>
        <dbReference type="ARBA" id="ARBA00023136"/>
    </source>
</evidence>
<keyword evidence="9" id="KW-0325">Glycoprotein</keyword>
<dbReference type="SUPFAM" id="SSF50630">
    <property type="entry name" value="Acid proteases"/>
    <property type="match status" value="1"/>
</dbReference>
<evidence type="ECO:0000256" key="4">
    <source>
        <dbReference type="ARBA" id="ARBA00022729"/>
    </source>
</evidence>
<evidence type="ECO:0000313" key="16">
    <source>
        <dbReference type="Proteomes" id="UP000316726"/>
    </source>
</evidence>
<dbReference type="GO" id="GO:0012505">
    <property type="term" value="C:endomembrane system"/>
    <property type="evidence" value="ECO:0007669"/>
    <property type="project" value="UniProtKB-SubCell"/>
</dbReference>
<dbReference type="PANTHER" id="PTHR13683">
    <property type="entry name" value="ASPARTYL PROTEASES"/>
    <property type="match status" value="1"/>
</dbReference>
<evidence type="ECO:0000256" key="10">
    <source>
        <dbReference type="ARBA" id="ARBA00046288"/>
    </source>
</evidence>
<dbReference type="InterPro" id="IPR032799">
    <property type="entry name" value="TAXi_C"/>
</dbReference>
<dbReference type="Pfam" id="PF14541">
    <property type="entry name" value="TAXi_C"/>
    <property type="match status" value="1"/>
</dbReference>
<evidence type="ECO:0000256" key="3">
    <source>
        <dbReference type="ARBA" id="ARBA00022692"/>
    </source>
</evidence>
<keyword evidence="4" id="KW-0732">Signal</keyword>
<evidence type="ECO:0000256" key="6">
    <source>
        <dbReference type="ARBA" id="ARBA00022801"/>
    </source>
</evidence>
<dbReference type="PROSITE" id="PS00141">
    <property type="entry name" value="ASP_PROTEASE"/>
    <property type="match status" value="1"/>
</dbReference>
<dbReference type="InterPro" id="IPR021109">
    <property type="entry name" value="Peptidase_aspartic_dom_sf"/>
</dbReference>
<keyword evidence="16" id="KW-1185">Reference proteome</keyword>
<protein>
    <submittedName>
        <fullName evidence="15">Aspartic peptidase</fullName>
    </submittedName>
</protein>
<dbReference type="STRING" id="1764295.A0A5B8MYC1"/>
<sequence length="535" mass="57552">MMMAPSSSTWSSSSAVVSRRTAVLSLSLVAVVVVLLASVLPARATKIPLKLVGAGELGQGALSAVVDRPHRAQERGRVLRGQGGFHHRSRSGGSTTLYTIADIAKDAVGSLAAASEGQKADAVKAPPPPRPASRLVGSVESTGYYAMELPLGTPPQTFHVIVDTGSTIAYVPCSFCGDKCGLHASAPFAPQASSTASFINCMSATCATFCGSRRCNCRSSFEFLRDISLPMMSVCSYARRYQEQSSSTGLLLTDVLRLGPGVGDHRFGFGCETEETGMIFNQRADGVIGFGNNPSSIINQLVAQGAMENTFSICMGGFRGGGALFLGDESLPPTSGDQRMRYAQVHTRRENPEFYAVSVRGMKLGSSKVNVPSRVYDHGYGAVVDTGTTFLYLPDAAYKSFEQLLLASMDKHWDKIRRTRSPDSRYPNDLCYGPLHHKTSGEGERDDLLDIFPDLTIDMAASDPAVEKITLTFPPENYLFKMSGGAHGYCVGVYNNRDDGVLLGAVLMKNYLVNFDLRNNRIGFAPHDCDALNKE</sequence>
<dbReference type="Pfam" id="PF14543">
    <property type="entry name" value="TAXi_N"/>
    <property type="match status" value="1"/>
</dbReference>
<feature type="domain" description="Peptidase A1" evidence="13">
    <location>
        <begin position="145"/>
        <end position="525"/>
    </location>
</feature>
<evidence type="ECO:0000256" key="5">
    <source>
        <dbReference type="ARBA" id="ARBA00022750"/>
    </source>
</evidence>
<comment type="similarity">
    <text evidence="1 12">Belongs to the peptidase A1 family.</text>
</comment>
<evidence type="ECO:0000259" key="13">
    <source>
        <dbReference type="PROSITE" id="PS51767"/>
    </source>
</evidence>
<keyword evidence="3" id="KW-0812">Transmembrane</keyword>
<dbReference type="AlphaFoldDB" id="A0A5B8MYC1"/>
<dbReference type="GO" id="GO:0006508">
    <property type="term" value="P:proteolysis"/>
    <property type="evidence" value="ECO:0007669"/>
    <property type="project" value="UniProtKB-KW"/>
</dbReference>
<dbReference type="EMBL" id="HBHL01006566">
    <property type="protein sequence ID" value="CAD9715365.1"/>
    <property type="molecule type" value="Transcribed_RNA"/>
</dbReference>
<evidence type="ECO:0000256" key="12">
    <source>
        <dbReference type="RuleBase" id="RU000454"/>
    </source>
</evidence>
<evidence type="ECO:0000313" key="15">
    <source>
        <dbReference type="EMBL" id="QDZ24592.1"/>
    </source>
</evidence>
<dbReference type="InterPro" id="IPR034161">
    <property type="entry name" value="Pepsin-like_plant"/>
</dbReference>
<dbReference type="PROSITE" id="PS51767">
    <property type="entry name" value="PEPTIDASE_A1"/>
    <property type="match status" value="1"/>
</dbReference>
<evidence type="ECO:0000256" key="11">
    <source>
        <dbReference type="PIRSR" id="PIRSR601461-1"/>
    </source>
</evidence>
<dbReference type="InterPro" id="IPR001969">
    <property type="entry name" value="Aspartic_peptidase_AS"/>
</dbReference>
<keyword evidence="5 12" id="KW-0064">Aspartyl protease</keyword>
<dbReference type="CDD" id="cd05476">
    <property type="entry name" value="pepsin_A_like_plant"/>
    <property type="match status" value="1"/>
</dbReference>
<proteinExistence type="inferred from homology"/>
<dbReference type="InterPro" id="IPR032861">
    <property type="entry name" value="TAXi_N"/>
</dbReference>
<evidence type="ECO:0000313" key="14">
    <source>
        <dbReference type="EMBL" id="CAD9715365.1"/>
    </source>
</evidence>
<keyword evidence="6 12" id="KW-0378">Hydrolase</keyword>
<evidence type="ECO:0000256" key="9">
    <source>
        <dbReference type="ARBA" id="ARBA00023180"/>
    </source>
</evidence>
<reference evidence="14" key="2">
    <citation type="submission" date="2021-01" db="EMBL/GenBank/DDBJ databases">
        <authorList>
            <person name="Corre E."/>
            <person name="Pelletier E."/>
            <person name="Niang G."/>
            <person name="Scheremetjew M."/>
            <person name="Finn R."/>
            <person name="Kale V."/>
            <person name="Holt S."/>
            <person name="Cochrane G."/>
            <person name="Meng A."/>
            <person name="Brown T."/>
            <person name="Cohen L."/>
        </authorList>
    </citation>
    <scope>NUCLEOTIDE SEQUENCE</scope>
    <source>
        <strain evidence="14">CCMP1205</strain>
    </source>
</reference>
<dbReference type="EMBL" id="CP031047">
    <property type="protein sequence ID" value="QDZ24592.1"/>
    <property type="molecule type" value="Genomic_DNA"/>
</dbReference>
<dbReference type="InterPro" id="IPR001461">
    <property type="entry name" value="Aspartic_peptidase_A1"/>
</dbReference>
<keyword evidence="7" id="KW-1133">Transmembrane helix</keyword>
<dbReference type="Proteomes" id="UP000316726">
    <property type="component" value="Chromosome 14"/>
</dbReference>
<keyword evidence="8" id="KW-0472">Membrane</keyword>